<dbReference type="InterPro" id="IPR036914">
    <property type="entry name" value="MGS-like_dom_sf"/>
</dbReference>
<dbReference type="Gene3D" id="3.40.50.1380">
    <property type="entry name" value="Methylglyoxal synthase-like domain"/>
    <property type="match status" value="1"/>
</dbReference>
<dbReference type="GO" id="GO:0005829">
    <property type="term" value="C:cytosol"/>
    <property type="evidence" value="ECO:0007669"/>
    <property type="project" value="TreeGrafter"/>
</dbReference>
<dbReference type="PROSITE" id="PS51855">
    <property type="entry name" value="MGS"/>
    <property type="match status" value="1"/>
</dbReference>
<dbReference type="RefSeq" id="WP_014624648.1">
    <property type="nucleotide sequence ID" value="NC_017583.1"/>
</dbReference>
<dbReference type="PANTHER" id="PTHR11692">
    <property type="entry name" value="BIFUNCTIONAL PURINE BIOSYNTHESIS PROTEIN PURH"/>
    <property type="match status" value="1"/>
</dbReference>
<name>G0GCZ9_WINT7</name>
<dbReference type="PANTHER" id="PTHR11692:SF0">
    <property type="entry name" value="BIFUNCTIONAL PURINE BIOSYNTHESIS PROTEIN ATIC"/>
    <property type="match status" value="1"/>
</dbReference>
<dbReference type="Pfam" id="PF01808">
    <property type="entry name" value="AICARFT_IMPCHas"/>
    <property type="match status" value="1"/>
</dbReference>
<evidence type="ECO:0000256" key="4">
    <source>
        <dbReference type="ARBA" id="ARBA00023268"/>
    </source>
</evidence>
<dbReference type="HOGENOM" id="CLU_016316_2_1_12"/>
<keyword evidence="4" id="KW-0511">Multifunctional enzyme</keyword>
<dbReference type="Pfam" id="PF02142">
    <property type="entry name" value="MGS"/>
    <property type="match status" value="1"/>
</dbReference>
<accession>G0GCZ9</accession>
<dbReference type="STRING" id="869211.Spith_1019"/>
<evidence type="ECO:0000259" key="5">
    <source>
        <dbReference type="PROSITE" id="PS51855"/>
    </source>
</evidence>
<dbReference type="GO" id="GO:0006189">
    <property type="term" value="P:'de novo' IMP biosynthetic process"/>
    <property type="evidence" value="ECO:0007669"/>
    <property type="project" value="TreeGrafter"/>
</dbReference>
<gene>
    <name evidence="6" type="ordered locus">Spith_1019</name>
</gene>
<dbReference type="InterPro" id="IPR011607">
    <property type="entry name" value="MGS-like_dom"/>
</dbReference>
<dbReference type="OrthoDB" id="9802065at2"/>
<dbReference type="GO" id="GO:0004643">
    <property type="term" value="F:phosphoribosylaminoimidazolecarboxamide formyltransferase activity"/>
    <property type="evidence" value="ECO:0007669"/>
    <property type="project" value="InterPro"/>
</dbReference>
<organism evidence="6 7">
    <name type="scientific">Winmispira thermophila (strain ATCC 700085 / DSM 6578 / Z-1203)</name>
    <name type="common">Spirochaeta thermophila</name>
    <dbReference type="NCBI Taxonomy" id="869211"/>
    <lineage>
        <taxon>Bacteria</taxon>
        <taxon>Pseudomonadati</taxon>
        <taxon>Spirochaetota</taxon>
        <taxon>Spirochaetia</taxon>
        <taxon>Winmispirales</taxon>
        <taxon>Winmispiraceae</taxon>
        <taxon>Winmispira</taxon>
    </lineage>
</organism>
<dbReference type="SMART" id="SM00851">
    <property type="entry name" value="MGS"/>
    <property type="match status" value="1"/>
</dbReference>
<evidence type="ECO:0000313" key="7">
    <source>
        <dbReference type="Proteomes" id="UP000007254"/>
    </source>
</evidence>
<proteinExistence type="predicted"/>
<dbReference type="GO" id="GO:0003937">
    <property type="term" value="F:IMP cyclohydrolase activity"/>
    <property type="evidence" value="ECO:0007669"/>
    <property type="project" value="InterPro"/>
</dbReference>
<protein>
    <submittedName>
        <fullName evidence="6">MGS domain protein</fullName>
    </submittedName>
</protein>
<keyword evidence="3" id="KW-0378">Hydrolase</keyword>
<dbReference type="EMBL" id="CP002903">
    <property type="protein sequence ID" value="AEJ61291.1"/>
    <property type="molecule type" value="Genomic_DNA"/>
</dbReference>
<keyword evidence="7" id="KW-1185">Reference proteome</keyword>
<keyword evidence="2" id="KW-0658">Purine biosynthesis</keyword>
<dbReference type="InterPro" id="IPR002695">
    <property type="entry name" value="PurH-like"/>
</dbReference>
<evidence type="ECO:0000256" key="2">
    <source>
        <dbReference type="ARBA" id="ARBA00022755"/>
    </source>
</evidence>
<sequence>MELNRVNLVHRLVPVRHVIISVADKSGLPEFVRALVRLAPDVRIYSTGGTARLVAEVLGEASSHHLVPISSYTGQPEMQGGLVKTLDFKIYMGLLSETYNEEHRKDMARTGAVPFDMVVVNLYPFEKAVSEAGATLEDGRTHIDIGGPCMLRAAAKNFLRVAAVSDPSQYGRVLEDLEVHTGATSYELRLSLAREVFARTSAYDRAIARFLEHVPATFEDSPYEEPEA</sequence>
<reference evidence="6 7" key="1">
    <citation type="submission" date="2011-06" db="EMBL/GenBank/DDBJ databases">
        <title>The complete genome of Spirochaeta thermophila DSM 6578.</title>
        <authorList>
            <consortium name="US DOE Joint Genome Institute (JGI-PGF)"/>
            <person name="Lucas S."/>
            <person name="Lapidus A."/>
            <person name="Bruce D."/>
            <person name="Goodwin L."/>
            <person name="Pitluck S."/>
            <person name="Peters L."/>
            <person name="Kyrpides N."/>
            <person name="Mavromatis K."/>
            <person name="Ivanova N."/>
            <person name="Mikailova N."/>
            <person name="Pagani I."/>
            <person name="Chertkov O."/>
            <person name="Detter J.C."/>
            <person name="Tapia R."/>
            <person name="Han C."/>
            <person name="Land M."/>
            <person name="Hauser L."/>
            <person name="Markowitz V."/>
            <person name="Cheng J.-F."/>
            <person name="Hugenholtz P."/>
            <person name="Woyke T."/>
            <person name="Wu D."/>
            <person name="Spring S."/>
            <person name="Merkhoffer B."/>
            <person name="Schneider S."/>
            <person name="Klenk H.-P."/>
            <person name="Eisen J.A."/>
        </authorList>
    </citation>
    <scope>NUCLEOTIDE SEQUENCE [LARGE SCALE GENOMIC DNA]</scope>
    <source>
        <strain evidence="7">ATCC 700085 / DSM 6578 / Z-1203</strain>
    </source>
</reference>
<evidence type="ECO:0000256" key="3">
    <source>
        <dbReference type="ARBA" id="ARBA00022801"/>
    </source>
</evidence>
<evidence type="ECO:0000256" key="1">
    <source>
        <dbReference type="ARBA" id="ARBA00022679"/>
    </source>
</evidence>
<dbReference type="SUPFAM" id="SSF52335">
    <property type="entry name" value="Methylglyoxal synthase-like"/>
    <property type="match status" value="1"/>
</dbReference>
<dbReference type="FunFam" id="3.40.50.1380:FF:000001">
    <property type="entry name" value="Bifunctional purine biosynthesis protein PurH"/>
    <property type="match status" value="1"/>
</dbReference>
<feature type="domain" description="MGS-like" evidence="5">
    <location>
        <begin position="4"/>
        <end position="165"/>
    </location>
</feature>
<evidence type="ECO:0000313" key="6">
    <source>
        <dbReference type="EMBL" id="AEJ61291.1"/>
    </source>
</evidence>
<dbReference type="AlphaFoldDB" id="G0GCZ9"/>
<keyword evidence="1" id="KW-0808">Transferase</keyword>
<dbReference type="CDD" id="cd01421">
    <property type="entry name" value="IMPCH"/>
    <property type="match status" value="1"/>
</dbReference>
<dbReference type="Proteomes" id="UP000007254">
    <property type="component" value="Chromosome"/>
</dbReference>
<dbReference type="KEGG" id="stq:Spith_1019"/>